<reference evidence="2" key="1">
    <citation type="journal article" date="2019" name="MBio">
        <title>Comparative genomics for the elucidation of multidrug resistance (MDR) in Candida lusitaniae.</title>
        <authorList>
            <person name="Kannan A."/>
            <person name="Asner S.A."/>
            <person name="Trachsel E."/>
            <person name="Kelly S."/>
            <person name="Parker J."/>
            <person name="Sanglard D."/>
        </authorList>
    </citation>
    <scope>NUCLEOTIDE SEQUENCE [LARGE SCALE GENOMIC DNA]</scope>
    <source>
        <strain evidence="2">P1</strain>
    </source>
</reference>
<evidence type="ECO:0000313" key="1">
    <source>
        <dbReference type="EMBL" id="QFZ27699.1"/>
    </source>
</evidence>
<protein>
    <submittedName>
        <fullName evidence="1">Histone acetyltransferase type B subunit</fullName>
    </submittedName>
</protein>
<gene>
    <name evidence="1" type="ORF">EJF14_30681</name>
</gene>
<dbReference type="EMBL" id="CP038486">
    <property type="protein sequence ID" value="QFZ27699.1"/>
    <property type="molecule type" value="Genomic_DNA"/>
</dbReference>
<proteinExistence type="predicted"/>
<evidence type="ECO:0000313" key="2">
    <source>
        <dbReference type="Proteomes" id="UP000326582"/>
    </source>
</evidence>
<dbReference type="Proteomes" id="UP000326582">
    <property type="component" value="Chromosome 3"/>
</dbReference>
<accession>A0ACD0WK48</accession>
<name>A0ACD0WK48_CLALS</name>
<organism evidence="1 2">
    <name type="scientific">Clavispora lusitaniae</name>
    <name type="common">Candida lusitaniae</name>
    <dbReference type="NCBI Taxonomy" id="36911"/>
    <lineage>
        <taxon>Eukaryota</taxon>
        <taxon>Fungi</taxon>
        <taxon>Dikarya</taxon>
        <taxon>Ascomycota</taxon>
        <taxon>Saccharomycotina</taxon>
        <taxon>Pichiomycetes</taxon>
        <taxon>Metschnikowiaceae</taxon>
        <taxon>Clavispora</taxon>
    </lineage>
</organism>
<sequence length="460" mass="51648">MTSSTRDSSNAHFHLTSSSTPTMEDLPAADSPEVIHDADENENGSSSLIDKSTQHRYRVFKKNAPFLYDYLSTNSLLWPSLSVSFFPDLENKENNVNDEVTEASIAASPSSQLAFQRLLLGTFTLGQSVDSISIHQLPYYQNLNKCINIEQWNYSTEKEEFELSTISKNKIHVNQTINHLGDVNKLKYMPQNPDVIASANNLGHLSVYNRTKHSTIKTLIGEKEINEPQLRLVNNAHPSTTDIFAFDWNNQKEGVAVAGAMDGVISLYDIRDSYATRSENRIFSSWDFLNGVGINDIEWVPTHDSFFLSADDNGMVRLHDSRKSDPSVSFSTGSAVNSLSINPSNSFCIALGHGDGQIELRDIRSPSECLYRFTPHTDAITQLKWHPKFHSVLGSSSGDRSVKLHDVANEHKLIFNHEGHMLGVNDFDFSHHEDWMIASVADDNSLHLWTPAHHLVRSYL</sequence>
<keyword evidence="2" id="KW-1185">Reference proteome</keyword>